<evidence type="ECO:0000313" key="2">
    <source>
        <dbReference type="EMBL" id="NVN13558.1"/>
    </source>
</evidence>
<dbReference type="Proteomes" id="UP000534870">
    <property type="component" value="Unassembled WGS sequence"/>
</dbReference>
<comment type="caution">
    <text evidence="2">The sequence shown here is derived from an EMBL/GenBank/DDBJ whole genome shotgun (WGS) entry which is preliminary data.</text>
</comment>
<sequence>MRRILGRSGGAMSGTIDEDGHEDGPWDGPGDGPGDLSGMPDMALAHRLARWIDSPNIAVELDEATCGQVADRVARDYRADEESRAAWKESCHRWLDLARQVSEPKTYPWPGASNVIYPLLANAAVQFAARAYPGIVRDRDVVRGTVLGDDSGVPLRDPSRPGQV</sequence>
<proteinExistence type="predicted"/>
<name>A0A7Y7J0R1_9PROT</name>
<accession>A0A7Y7J0R1</accession>
<reference evidence="2 3" key="1">
    <citation type="submission" date="2020-06" db="EMBL/GenBank/DDBJ databases">
        <title>Description of novel acetic acid bacteria.</title>
        <authorList>
            <person name="Sombolestani A."/>
        </authorList>
    </citation>
    <scope>NUCLEOTIDE SEQUENCE [LARGE SCALE GENOMIC DNA]</scope>
    <source>
        <strain evidence="2 3">LMG 31431</strain>
    </source>
</reference>
<feature type="non-terminal residue" evidence="2">
    <location>
        <position position="164"/>
    </location>
</feature>
<organism evidence="2 3">
    <name type="scientific">Nguyenibacter vanlangensis</name>
    <dbReference type="NCBI Taxonomy" id="1216886"/>
    <lineage>
        <taxon>Bacteria</taxon>
        <taxon>Pseudomonadati</taxon>
        <taxon>Pseudomonadota</taxon>
        <taxon>Alphaproteobacteria</taxon>
        <taxon>Acetobacterales</taxon>
        <taxon>Acetobacteraceae</taxon>
        <taxon>Nguyenibacter</taxon>
    </lineage>
</organism>
<protein>
    <submittedName>
        <fullName evidence="2">Uncharacterized protein</fullName>
    </submittedName>
</protein>
<evidence type="ECO:0000313" key="3">
    <source>
        <dbReference type="Proteomes" id="UP000534870"/>
    </source>
</evidence>
<feature type="region of interest" description="Disordered" evidence="1">
    <location>
        <begin position="1"/>
        <end position="39"/>
    </location>
</feature>
<dbReference type="AlphaFoldDB" id="A0A7Y7J0R1"/>
<dbReference type="EMBL" id="JABXXP010001013">
    <property type="protein sequence ID" value="NVN13558.1"/>
    <property type="molecule type" value="Genomic_DNA"/>
</dbReference>
<gene>
    <name evidence="2" type="ORF">HUK84_20875</name>
</gene>
<evidence type="ECO:0000256" key="1">
    <source>
        <dbReference type="SAM" id="MobiDB-lite"/>
    </source>
</evidence>